<keyword evidence="7" id="KW-0808">Transferase</keyword>
<dbReference type="GO" id="GO:0005524">
    <property type="term" value="F:ATP binding"/>
    <property type="evidence" value="ECO:0007669"/>
    <property type="project" value="UniProtKB-UniRule"/>
</dbReference>
<name>A0A0L0N0B8_TOLOC</name>
<evidence type="ECO:0000256" key="5">
    <source>
        <dbReference type="ARBA" id="ARBA00019973"/>
    </source>
</evidence>
<dbReference type="EMBL" id="LFRF01000039">
    <property type="protein sequence ID" value="KND87235.1"/>
    <property type="molecule type" value="Genomic_DNA"/>
</dbReference>
<evidence type="ECO:0000256" key="15">
    <source>
        <dbReference type="PROSITE-ProRule" id="PRU10141"/>
    </source>
</evidence>
<evidence type="ECO:0000256" key="3">
    <source>
        <dbReference type="ARBA" id="ARBA00012513"/>
    </source>
</evidence>
<dbReference type="GO" id="GO:0050684">
    <property type="term" value="P:regulation of mRNA processing"/>
    <property type="evidence" value="ECO:0007669"/>
    <property type="project" value="TreeGrafter"/>
</dbReference>
<keyword evidence="8 15" id="KW-0547">Nucleotide-binding</keyword>
<evidence type="ECO:0000259" key="16">
    <source>
        <dbReference type="PROSITE" id="PS50011"/>
    </source>
</evidence>
<evidence type="ECO:0000256" key="6">
    <source>
        <dbReference type="ARBA" id="ARBA00022527"/>
    </source>
</evidence>
<evidence type="ECO:0000256" key="13">
    <source>
        <dbReference type="ARBA" id="ARBA00047899"/>
    </source>
</evidence>
<dbReference type="PROSITE" id="PS00107">
    <property type="entry name" value="PROTEIN_KINASE_ATP"/>
    <property type="match status" value="1"/>
</dbReference>
<dbReference type="InterPro" id="IPR051334">
    <property type="entry name" value="SRPK"/>
</dbReference>
<dbReference type="GO" id="GO:0004674">
    <property type="term" value="F:protein serine/threonine kinase activity"/>
    <property type="evidence" value="ECO:0007669"/>
    <property type="project" value="UniProtKB-KW"/>
</dbReference>
<dbReference type="InterPro" id="IPR000719">
    <property type="entry name" value="Prot_kinase_dom"/>
</dbReference>
<accession>A0A0L0N0B8</accession>
<comment type="subunit">
    <text evidence="2">Component of the EKC/KEOPS complex composed of at least BUD32, CGI121, GON7, KAE1 and PCC1; the whole complex dimerizes.</text>
</comment>
<evidence type="ECO:0000313" key="17">
    <source>
        <dbReference type="EMBL" id="KND87235.1"/>
    </source>
</evidence>
<evidence type="ECO:0000256" key="11">
    <source>
        <dbReference type="ARBA" id="ARBA00030980"/>
    </source>
</evidence>
<dbReference type="InterPro" id="IPR017441">
    <property type="entry name" value="Protein_kinase_ATP_BS"/>
</dbReference>
<keyword evidence="18" id="KW-1185">Reference proteome</keyword>
<dbReference type="InterPro" id="IPR008266">
    <property type="entry name" value="Tyr_kinase_AS"/>
</dbReference>
<dbReference type="PROSITE" id="PS50011">
    <property type="entry name" value="PROTEIN_KINASE_DOM"/>
    <property type="match status" value="1"/>
</dbReference>
<dbReference type="SMART" id="SM00220">
    <property type="entry name" value="S_TKc"/>
    <property type="match status" value="1"/>
</dbReference>
<evidence type="ECO:0000256" key="2">
    <source>
        <dbReference type="ARBA" id="ARBA00011534"/>
    </source>
</evidence>
<sequence>MPANSLGASQRWNSLVLRGYEEYLEKARSYRSGGYHPVHLDDCLHDGRYRVIHKLGYGGYSTVWLCQDTHHHTPKYVAVKILIARQSKTECRELLLLRRIREMAIDKKPGGEHICLPLDHFRLTGPNGTHICIVYSVLGPDLGSAMDIFSEDLEPDECARDIRRLSQQVTKGLAILHDHGICHGDLRPSNILLQLKTLDGLDKEEVYDLLGEPETAEILLHSAPGEPVVVPEIPRYLVYPVDFYSVETSYILKHIFITDFGQSFDTSLERVRLSGIPRSYCAPEMVFDKAAGIAGDLWSLGCLLFEVRLSDKIVNPNDLLGPNNEEYILSVSVILGKLPEPWWSSWERRDWFFEPTEQEVHSLVFERPGRLAKNTPENVDAPKSIKGKIMASCYRWTHQGGYEKYQDVPEDEVKLMADLLGKLLRYVPEQRISAREVVHHEWFRV</sequence>
<dbReference type="EC" id="2.7.11.1" evidence="3"/>
<comment type="caution">
    <text evidence="17">The sequence shown here is derived from an EMBL/GenBank/DDBJ whole genome shotgun (WGS) entry which is preliminary data.</text>
</comment>
<dbReference type="SUPFAM" id="SSF56112">
    <property type="entry name" value="Protein kinase-like (PK-like)"/>
    <property type="match status" value="1"/>
</dbReference>
<dbReference type="GO" id="GO:0000245">
    <property type="term" value="P:spliceosomal complex assembly"/>
    <property type="evidence" value="ECO:0007669"/>
    <property type="project" value="TreeGrafter"/>
</dbReference>
<dbReference type="Pfam" id="PF00069">
    <property type="entry name" value="Pkinase"/>
    <property type="match status" value="2"/>
</dbReference>
<feature type="domain" description="Protein kinase" evidence="16">
    <location>
        <begin position="49"/>
        <end position="443"/>
    </location>
</feature>
<dbReference type="PANTHER" id="PTHR47634">
    <property type="entry name" value="PROTEIN KINASE DOMAIN-CONTAINING PROTEIN-RELATED"/>
    <property type="match status" value="1"/>
</dbReference>
<keyword evidence="10 15" id="KW-0067">ATP-binding</keyword>
<comment type="catalytic activity">
    <reaction evidence="14">
        <text>L-seryl-[protein] + ATP = O-phospho-L-seryl-[protein] + ADP + H(+)</text>
        <dbReference type="Rhea" id="RHEA:17989"/>
        <dbReference type="Rhea" id="RHEA-COMP:9863"/>
        <dbReference type="Rhea" id="RHEA-COMP:11604"/>
        <dbReference type="ChEBI" id="CHEBI:15378"/>
        <dbReference type="ChEBI" id="CHEBI:29999"/>
        <dbReference type="ChEBI" id="CHEBI:30616"/>
        <dbReference type="ChEBI" id="CHEBI:83421"/>
        <dbReference type="ChEBI" id="CHEBI:456216"/>
        <dbReference type="EC" id="2.7.11.1"/>
    </reaction>
</comment>
<protein>
    <recommendedName>
        <fullName evidence="5">EKC/KEOPS complex subunit BUD32</fullName>
        <ecNumber evidence="3">2.7.11.1</ecNumber>
    </recommendedName>
    <alternativeName>
        <fullName evidence="11 12">Atypical Serine/threonine protein kinase BUD32</fullName>
    </alternativeName>
    <alternativeName>
        <fullName evidence="4">EKC/KEOPS complex subunit bud32</fullName>
    </alternativeName>
</protein>
<keyword evidence="9 17" id="KW-0418">Kinase</keyword>
<dbReference type="OrthoDB" id="5979581at2759"/>
<dbReference type="STRING" id="1163406.A0A0L0N0B8"/>
<evidence type="ECO:0000256" key="1">
    <source>
        <dbReference type="ARBA" id="ARBA00003747"/>
    </source>
</evidence>
<dbReference type="Gene3D" id="3.30.200.20">
    <property type="entry name" value="Phosphorylase Kinase, domain 1"/>
    <property type="match status" value="1"/>
</dbReference>
<dbReference type="Proteomes" id="UP000036947">
    <property type="component" value="Unassembled WGS sequence"/>
</dbReference>
<evidence type="ECO:0000256" key="8">
    <source>
        <dbReference type="ARBA" id="ARBA00022741"/>
    </source>
</evidence>
<feature type="binding site" evidence="15">
    <location>
        <position position="80"/>
    </location>
    <ligand>
        <name>ATP</name>
        <dbReference type="ChEBI" id="CHEBI:30616"/>
    </ligand>
</feature>
<dbReference type="Gene3D" id="1.10.510.10">
    <property type="entry name" value="Transferase(Phosphotransferase) domain 1"/>
    <property type="match status" value="1"/>
</dbReference>
<evidence type="ECO:0000256" key="4">
    <source>
        <dbReference type="ARBA" id="ARBA00013948"/>
    </source>
</evidence>
<evidence type="ECO:0000256" key="14">
    <source>
        <dbReference type="ARBA" id="ARBA00048679"/>
    </source>
</evidence>
<organism evidence="17 18">
    <name type="scientific">Tolypocladium ophioglossoides (strain CBS 100239)</name>
    <name type="common">Snaketongue truffleclub</name>
    <name type="synonym">Elaphocordyceps ophioglossoides</name>
    <dbReference type="NCBI Taxonomy" id="1163406"/>
    <lineage>
        <taxon>Eukaryota</taxon>
        <taxon>Fungi</taxon>
        <taxon>Dikarya</taxon>
        <taxon>Ascomycota</taxon>
        <taxon>Pezizomycotina</taxon>
        <taxon>Sordariomycetes</taxon>
        <taxon>Hypocreomycetidae</taxon>
        <taxon>Hypocreales</taxon>
        <taxon>Ophiocordycipitaceae</taxon>
        <taxon>Tolypocladium</taxon>
    </lineage>
</organism>
<dbReference type="PANTHER" id="PTHR47634:SF9">
    <property type="entry name" value="PROTEIN KINASE DOMAIN-CONTAINING PROTEIN-RELATED"/>
    <property type="match status" value="1"/>
</dbReference>
<evidence type="ECO:0000256" key="12">
    <source>
        <dbReference type="ARBA" id="ARBA00033194"/>
    </source>
</evidence>
<gene>
    <name evidence="17" type="ORF">TOPH_08101</name>
</gene>
<comment type="catalytic activity">
    <reaction evidence="13">
        <text>L-threonyl-[protein] + ATP = O-phospho-L-threonyl-[protein] + ADP + H(+)</text>
        <dbReference type="Rhea" id="RHEA:46608"/>
        <dbReference type="Rhea" id="RHEA-COMP:11060"/>
        <dbReference type="Rhea" id="RHEA-COMP:11605"/>
        <dbReference type="ChEBI" id="CHEBI:15378"/>
        <dbReference type="ChEBI" id="CHEBI:30013"/>
        <dbReference type="ChEBI" id="CHEBI:30616"/>
        <dbReference type="ChEBI" id="CHEBI:61977"/>
        <dbReference type="ChEBI" id="CHEBI:456216"/>
        <dbReference type="EC" id="2.7.11.1"/>
    </reaction>
</comment>
<dbReference type="InterPro" id="IPR011009">
    <property type="entry name" value="Kinase-like_dom_sf"/>
</dbReference>
<proteinExistence type="predicted"/>
<evidence type="ECO:0000256" key="10">
    <source>
        <dbReference type="ARBA" id="ARBA00022840"/>
    </source>
</evidence>
<dbReference type="PROSITE" id="PS00109">
    <property type="entry name" value="PROTEIN_KINASE_TYR"/>
    <property type="match status" value="1"/>
</dbReference>
<evidence type="ECO:0000256" key="7">
    <source>
        <dbReference type="ARBA" id="ARBA00022679"/>
    </source>
</evidence>
<evidence type="ECO:0000256" key="9">
    <source>
        <dbReference type="ARBA" id="ARBA00022777"/>
    </source>
</evidence>
<evidence type="ECO:0000313" key="18">
    <source>
        <dbReference type="Proteomes" id="UP000036947"/>
    </source>
</evidence>
<dbReference type="AlphaFoldDB" id="A0A0L0N0B8"/>
<keyword evidence="6" id="KW-0723">Serine/threonine-protein kinase</keyword>
<reference evidence="17 18" key="1">
    <citation type="journal article" date="2015" name="BMC Genomics">
        <title>The genome of the truffle-parasite Tolypocladium ophioglossoides and the evolution of antifungal peptaibiotics.</title>
        <authorList>
            <person name="Quandt C.A."/>
            <person name="Bushley K.E."/>
            <person name="Spatafora J.W."/>
        </authorList>
    </citation>
    <scope>NUCLEOTIDE SEQUENCE [LARGE SCALE GENOMIC DNA]</scope>
    <source>
        <strain evidence="17 18">CBS 100239</strain>
    </source>
</reference>
<comment type="function">
    <text evidence="1">Component of the EKC/KEOPS complex that is required for the formation of a threonylcarbamoyl group on adenosine at position 37 (t(6)A37) in tRNAs that read codons beginning with adenine. The complex is probably involved in the transfer of the threonylcarbamoyl moiety of threonylcarbamoyl-AMP (TC-AMP) to the N6 group of A37. BUD32 has ATPase activity in the context of the EKC/KEOPS complex and likely plays a supporting role to the catalytic subunit KAE1. The EKC/KEOPS complex also promotes both telomere uncapping and telomere elongation. The complex is required for efficient recruitment of transcriptional coactivators.</text>
</comment>